<evidence type="ECO:0000259" key="7">
    <source>
        <dbReference type="Pfam" id="PF17676"/>
    </source>
</evidence>
<dbReference type="AlphaFoldDB" id="A0A1F8BBR7"/>
<evidence type="ECO:0000313" key="9">
    <source>
        <dbReference type="Proteomes" id="UP000177082"/>
    </source>
</evidence>
<evidence type="ECO:0000256" key="4">
    <source>
        <dbReference type="ARBA" id="ARBA00022801"/>
    </source>
</evidence>
<comment type="caution">
    <text evidence="8">The sequence shown here is derived from an EMBL/GenBank/DDBJ whole genome shotgun (WGS) entry which is preliminary data.</text>
</comment>
<dbReference type="PANTHER" id="PTHR30237">
    <property type="entry name" value="MURAMOYLTETRAPEPTIDE CARBOXYPEPTIDASE"/>
    <property type="match status" value="1"/>
</dbReference>
<evidence type="ECO:0000256" key="2">
    <source>
        <dbReference type="ARBA" id="ARBA00022645"/>
    </source>
</evidence>
<evidence type="ECO:0000256" key="3">
    <source>
        <dbReference type="ARBA" id="ARBA00022670"/>
    </source>
</evidence>
<dbReference type="Pfam" id="PF17676">
    <property type="entry name" value="Peptidase_S66C"/>
    <property type="match status" value="1"/>
</dbReference>
<feature type="domain" description="LD-carboxypeptidase C-terminal" evidence="7">
    <location>
        <begin position="180"/>
        <end position="288"/>
    </location>
</feature>
<dbReference type="EMBL" id="MGHF01000038">
    <property type="protein sequence ID" value="OGM61481.1"/>
    <property type="molecule type" value="Genomic_DNA"/>
</dbReference>
<dbReference type="PANTHER" id="PTHR30237:SF2">
    <property type="entry name" value="MUREIN TETRAPEPTIDE CARBOXYPEPTIDASE"/>
    <property type="match status" value="1"/>
</dbReference>
<dbReference type="SUPFAM" id="SSF52317">
    <property type="entry name" value="Class I glutamine amidotransferase-like"/>
    <property type="match status" value="1"/>
</dbReference>
<dbReference type="Pfam" id="PF02016">
    <property type="entry name" value="Peptidase_S66"/>
    <property type="match status" value="1"/>
</dbReference>
<dbReference type="InterPro" id="IPR027478">
    <property type="entry name" value="LdcA_N"/>
</dbReference>
<sequence>MSNFIVPPKISPGDTVGLIAPSDAIDKNDLGGGVATLESWGLKVKLGKHLLSKVGDFSAGTPQERQEDLINMIEDNNVRIIWAASGGYAATEILHAFTKEVVVKLRNFPKWFIGYSDVCVILNALASFKLASIHGPNLSGLHEWDKESQDLLKEMLFNGQSIVIDEKHQWKPITQGTAVGILLISNLDSLIITLGTRFDPLMFGSGDVILGIEEWFIEKSTLQRQIDMIVNHKRAKRIKGMILGRFIAIEEESYPDWGKKVTIEELIKSRLVHLGEIPLAQLNDFGHYYEIDDPESVIIKLKEGIEDNKFLSIPNGVKGKLSAGEKCSLNIYF</sequence>
<dbReference type="GO" id="GO:0006508">
    <property type="term" value="P:proteolysis"/>
    <property type="evidence" value="ECO:0007669"/>
    <property type="project" value="UniProtKB-KW"/>
</dbReference>
<proteinExistence type="inferred from homology"/>
<dbReference type="InterPro" id="IPR029062">
    <property type="entry name" value="Class_I_gatase-like"/>
</dbReference>
<dbReference type="SUPFAM" id="SSF141986">
    <property type="entry name" value="LD-carboxypeptidase A C-terminal domain-like"/>
    <property type="match status" value="1"/>
</dbReference>
<dbReference type="Gene3D" id="3.50.30.60">
    <property type="entry name" value="LD-carboxypeptidase A C-terminal domain-like"/>
    <property type="match status" value="1"/>
</dbReference>
<accession>A0A1F8BBR7</accession>
<keyword evidence="4" id="KW-0378">Hydrolase</keyword>
<dbReference type="GO" id="GO:0008236">
    <property type="term" value="F:serine-type peptidase activity"/>
    <property type="evidence" value="ECO:0007669"/>
    <property type="project" value="UniProtKB-KW"/>
</dbReference>
<keyword evidence="2" id="KW-0121">Carboxypeptidase</keyword>
<keyword evidence="3" id="KW-0645">Protease</keyword>
<dbReference type="STRING" id="1802519.A2961_00565"/>
<dbReference type="InterPro" id="IPR027461">
    <property type="entry name" value="Carboxypeptidase_A_C_sf"/>
</dbReference>
<feature type="domain" description="LD-carboxypeptidase N-terminal" evidence="6">
    <location>
        <begin position="16"/>
        <end position="135"/>
    </location>
</feature>
<name>A0A1F8BBR7_9BACT</name>
<evidence type="ECO:0008006" key="10">
    <source>
        <dbReference type="Google" id="ProtNLM"/>
    </source>
</evidence>
<gene>
    <name evidence="8" type="ORF">A2961_00565</name>
</gene>
<dbReference type="GO" id="GO:0004180">
    <property type="term" value="F:carboxypeptidase activity"/>
    <property type="evidence" value="ECO:0007669"/>
    <property type="project" value="UniProtKB-KW"/>
</dbReference>
<dbReference type="PIRSF" id="PIRSF028757">
    <property type="entry name" value="LD-carboxypeptidase"/>
    <property type="match status" value="1"/>
</dbReference>
<organism evidence="8 9">
    <name type="scientific">Candidatus Woesebacteria bacterium RIFCSPLOWO2_01_FULL_39_21</name>
    <dbReference type="NCBI Taxonomy" id="1802519"/>
    <lineage>
        <taxon>Bacteria</taxon>
        <taxon>Candidatus Woeseibacteriota</taxon>
    </lineage>
</organism>
<dbReference type="InterPro" id="IPR040921">
    <property type="entry name" value="Peptidase_S66C"/>
</dbReference>
<dbReference type="CDD" id="cd07025">
    <property type="entry name" value="Peptidase_S66"/>
    <property type="match status" value="1"/>
</dbReference>
<dbReference type="InterPro" id="IPR003507">
    <property type="entry name" value="S66_fam"/>
</dbReference>
<dbReference type="Gene3D" id="3.40.50.10740">
    <property type="entry name" value="Class I glutamine amidotransferase-like"/>
    <property type="match status" value="1"/>
</dbReference>
<evidence type="ECO:0000259" key="6">
    <source>
        <dbReference type="Pfam" id="PF02016"/>
    </source>
</evidence>
<dbReference type="Proteomes" id="UP000177082">
    <property type="component" value="Unassembled WGS sequence"/>
</dbReference>
<evidence type="ECO:0000313" key="8">
    <source>
        <dbReference type="EMBL" id="OGM61481.1"/>
    </source>
</evidence>
<evidence type="ECO:0000256" key="5">
    <source>
        <dbReference type="ARBA" id="ARBA00022825"/>
    </source>
</evidence>
<comment type="similarity">
    <text evidence="1">Belongs to the peptidase S66 family.</text>
</comment>
<evidence type="ECO:0000256" key="1">
    <source>
        <dbReference type="ARBA" id="ARBA00010233"/>
    </source>
</evidence>
<keyword evidence="5" id="KW-0720">Serine protease</keyword>
<protein>
    <recommendedName>
        <fullName evidence="10">LD-carboxypeptidase</fullName>
    </recommendedName>
</protein>
<dbReference type="InterPro" id="IPR040449">
    <property type="entry name" value="Peptidase_S66_N"/>
</dbReference>
<reference evidence="8 9" key="1">
    <citation type="journal article" date="2016" name="Nat. Commun.">
        <title>Thousands of microbial genomes shed light on interconnected biogeochemical processes in an aquifer system.</title>
        <authorList>
            <person name="Anantharaman K."/>
            <person name="Brown C.T."/>
            <person name="Hug L.A."/>
            <person name="Sharon I."/>
            <person name="Castelle C.J."/>
            <person name="Probst A.J."/>
            <person name="Thomas B.C."/>
            <person name="Singh A."/>
            <person name="Wilkins M.J."/>
            <person name="Karaoz U."/>
            <person name="Brodie E.L."/>
            <person name="Williams K.H."/>
            <person name="Hubbard S.S."/>
            <person name="Banfield J.F."/>
        </authorList>
    </citation>
    <scope>NUCLEOTIDE SEQUENCE [LARGE SCALE GENOMIC DNA]</scope>
</reference>